<dbReference type="EMBL" id="GBRH01201553">
    <property type="protein sequence ID" value="JAD96342.1"/>
    <property type="molecule type" value="Transcribed_RNA"/>
</dbReference>
<organism evidence="1">
    <name type="scientific">Arundo donax</name>
    <name type="common">Giant reed</name>
    <name type="synonym">Donax arundinaceus</name>
    <dbReference type="NCBI Taxonomy" id="35708"/>
    <lineage>
        <taxon>Eukaryota</taxon>
        <taxon>Viridiplantae</taxon>
        <taxon>Streptophyta</taxon>
        <taxon>Embryophyta</taxon>
        <taxon>Tracheophyta</taxon>
        <taxon>Spermatophyta</taxon>
        <taxon>Magnoliopsida</taxon>
        <taxon>Liliopsida</taxon>
        <taxon>Poales</taxon>
        <taxon>Poaceae</taxon>
        <taxon>PACMAD clade</taxon>
        <taxon>Arundinoideae</taxon>
        <taxon>Arundineae</taxon>
        <taxon>Arundo</taxon>
    </lineage>
</organism>
<protein>
    <submittedName>
        <fullName evidence="1">Uncharacterized protein</fullName>
    </submittedName>
</protein>
<reference evidence="1" key="2">
    <citation type="journal article" date="2015" name="Data Brief">
        <title>Shoot transcriptome of the giant reed, Arundo donax.</title>
        <authorList>
            <person name="Barrero R.A."/>
            <person name="Guerrero F.D."/>
            <person name="Moolhuijzen P."/>
            <person name="Goolsby J.A."/>
            <person name="Tidwell J."/>
            <person name="Bellgard S.E."/>
            <person name="Bellgard M.I."/>
        </authorList>
    </citation>
    <scope>NUCLEOTIDE SEQUENCE</scope>
    <source>
        <tissue evidence="1">Shoot tissue taken approximately 20 cm above the soil surface</tissue>
    </source>
</reference>
<proteinExistence type="predicted"/>
<reference evidence="1" key="1">
    <citation type="submission" date="2014-09" db="EMBL/GenBank/DDBJ databases">
        <authorList>
            <person name="Magalhaes I.L.F."/>
            <person name="Oliveira U."/>
            <person name="Santos F.R."/>
            <person name="Vidigal T.H.D.A."/>
            <person name="Brescovit A.D."/>
            <person name="Santos A.J."/>
        </authorList>
    </citation>
    <scope>NUCLEOTIDE SEQUENCE</scope>
    <source>
        <tissue evidence="1">Shoot tissue taken approximately 20 cm above the soil surface</tissue>
    </source>
</reference>
<name>A0A0A9EJV5_ARUDO</name>
<dbReference type="AlphaFoldDB" id="A0A0A9EJV5"/>
<sequence length="39" mass="4453">MLVALNFFNNSDFPDSPDSAMFLPPGCPRPYLQTKETYK</sequence>
<accession>A0A0A9EJV5</accession>
<evidence type="ECO:0000313" key="1">
    <source>
        <dbReference type="EMBL" id="JAD96342.1"/>
    </source>
</evidence>